<dbReference type="OrthoDB" id="10326937at2759"/>
<dbReference type="Proteomes" id="UP001061958">
    <property type="component" value="Unassembled WGS sequence"/>
</dbReference>
<dbReference type="AlphaFoldDB" id="A0A9C7PWV9"/>
<accession>A0A9C7PWV9</accession>
<evidence type="ECO:0000313" key="1">
    <source>
        <dbReference type="EMBL" id="GJQ11674.1"/>
    </source>
</evidence>
<evidence type="ECO:0000313" key="2">
    <source>
        <dbReference type="Proteomes" id="UP001061958"/>
    </source>
</evidence>
<dbReference type="InterPro" id="IPR011989">
    <property type="entry name" value="ARM-like"/>
</dbReference>
<organism evidence="1 2">
    <name type="scientific">Galdieria partita</name>
    <dbReference type="NCBI Taxonomy" id="83374"/>
    <lineage>
        <taxon>Eukaryota</taxon>
        <taxon>Rhodophyta</taxon>
        <taxon>Bangiophyceae</taxon>
        <taxon>Galdieriales</taxon>
        <taxon>Galdieriaceae</taxon>
        <taxon>Galdieria</taxon>
    </lineage>
</organism>
<sequence length="686" mass="79276">MGKRKRKLRALETKHKSAALTNTEINRKRINVRVPETSNDSDSVKADESVSSWLSQLRKKNSVVWKSALRGFTKELKNIPVYTLEQHGSSILNAVIPCIIDSDEETRRAAVKLLGNFLATSSKPEFLPSSFMSHLKIHLRHNGVSAFETGSQLISLLKEHRKTYLKSNLYELLSLYTSLLDDNMPFSVESSEQQFCLAIQLMESFETLLWTFCEYGENKKEFENMLKNNGESESILVVVSDVEDAACSWVSFDSVKLKEILSTELVKLVSFICRTIRSFGKYPVVAIGDRPKQKKLFVVFSRLVFLIVEVVSRLELSKSSFEQCKDYLPILVDTLKSFRLGERLYDRFWEESFLRFAEFSCFLCHFLDISMSSDSNYVNIIITDCVDICNEYLSVSSQEHGIRHSQCYLVILANLLRHLIKQLSLNDVVPLVDGFLVHWIEADIHSQCDSSCLYLLWEVVLNHDLLCRCERAEKLFRTFLKVSWNALRSQYMENCRRMFYFWLTAISCLPKQYNWVYEESCYLVKNFFGKRKKENGKYLFVPGPIVFLDLEMKRVLLSLLYHTGRFCLEIAEVLLVCVEHPNCIADQSSWMIFGYFLELLKRFADSLSVEDRYYIACLIVIVVCRLSVNYPELETAVIRHGHKCLEECHLDGSSFESMRQIVESEKNLSANLIGKVLAKDSHFATL</sequence>
<dbReference type="Gene3D" id="1.25.10.10">
    <property type="entry name" value="Leucine-rich Repeat Variant"/>
    <property type="match status" value="1"/>
</dbReference>
<evidence type="ECO:0008006" key="3">
    <source>
        <dbReference type="Google" id="ProtNLM"/>
    </source>
</evidence>
<protein>
    <recommendedName>
        <fullName evidence="3">Pre-rRNA-processing protein Ipi1 N-terminal domain-containing protein</fullName>
    </recommendedName>
</protein>
<proteinExistence type="predicted"/>
<keyword evidence="2" id="KW-1185">Reference proteome</keyword>
<name>A0A9C7PWV9_9RHOD</name>
<reference evidence="1" key="1">
    <citation type="journal article" date="2022" name="Proc. Natl. Acad. Sci. U.S.A.">
        <title>Life cycle and functional genomics of the unicellular red alga Galdieria for elucidating algal and plant evolution and industrial use.</title>
        <authorList>
            <person name="Hirooka S."/>
            <person name="Itabashi T."/>
            <person name="Ichinose T.M."/>
            <person name="Onuma R."/>
            <person name="Fujiwara T."/>
            <person name="Yamashita S."/>
            <person name="Jong L.W."/>
            <person name="Tomita R."/>
            <person name="Iwane A.H."/>
            <person name="Miyagishima S.Y."/>
        </authorList>
    </citation>
    <scope>NUCLEOTIDE SEQUENCE</scope>
    <source>
        <strain evidence="1">NBRC 102759</strain>
    </source>
</reference>
<dbReference type="EMBL" id="BQMJ01000026">
    <property type="protein sequence ID" value="GJQ11674.1"/>
    <property type="molecule type" value="Genomic_DNA"/>
</dbReference>
<reference evidence="1" key="2">
    <citation type="submission" date="2022-01" db="EMBL/GenBank/DDBJ databases">
        <authorList>
            <person name="Hirooka S."/>
            <person name="Miyagishima S.Y."/>
        </authorList>
    </citation>
    <scope>NUCLEOTIDE SEQUENCE</scope>
    <source>
        <strain evidence="1">NBRC 102759</strain>
    </source>
</reference>
<dbReference type="SUPFAM" id="SSF48371">
    <property type="entry name" value="ARM repeat"/>
    <property type="match status" value="1"/>
</dbReference>
<gene>
    <name evidence="1" type="ORF">GpartN1_g3465.t1</name>
</gene>
<comment type="caution">
    <text evidence="1">The sequence shown here is derived from an EMBL/GenBank/DDBJ whole genome shotgun (WGS) entry which is preliminary data.</text>
</comment>
<dbReference type="InterPro" id="IPR016024">
    <property type="entry name" value="ARM-type_fold"/>
</dbReference>